<keyword evidence="4" id="KW-1185">Reference proteome</keyword>
<sequence length="165" mass="18351">MPGQIRFFSKEEGETFLEYPLPLTEQCQSVGDEYRTHLGFNLYLSSSSKSKSRSLEDQVETAPSSSLTPSKNRKQTTAGAELQLLSSLIHVPKTSEEEEFKLNIFDDNRNVDAGPGKEVETVVFRSTAARNVALSDVAKEFEGSHAKDKEENEEDDLLSLMDSAN</sequence>
<name>L1JVI1_GUITC</name>
<feature type="compositionally biased region" description="Basic and acidic residues" evidence="1">
    <location>
        <begin position="140"/>
        <end position="150"/>
    </location>
</feature>
<evidence type="ECO:0000313" key="4">
    <source>
        <dbReference type="Proteomes" id="UP000011087"/>
    </source>
</evidence>
<dbReference type="GeneID" id="17308869"/>
<dbReference type="RefSeq" id="XP_005839367.1">
    <property type="nucleotide sequence ID" value="XM_005839310.1"/>
</dbReference>
<evidence type="ECO:0000313" key="3">
    <source>
        <dbReference type="EnsemblProtists" id="EKX52387"/>
    </source>
</evidence>
<dbReference type="KEGG" id="gtt:GUITHDRAFT_102290"/>
<dbReference type="EnsemblProtists" id="EKX52387">
    <property type="protein sequence ID" value="EKX52387"/>
    <property type="gene ID" value="GUITHDRAFT_102290"/>
</dbReference>
<feature type="region of interest" description="Disordered" evidence="1">
    <location>
        <begin position="140"/>
        <end position="165"/>
    </location>
</feature>
<reference evidence="2 4" key="1">
    <citation type="journal article" date="2012" name="Nature">
        <title>Algal genomes reveal evolutionary mosaicism and the fate of nucleomorphs.</title>
        <authorList>
            <consortium name="DOE Joint Genome Institute"/>
            <person name="Curtis B.A."/>
            <person name="Tanifuji G."/>
            <person name="Burki F."/>
            <person name="Gruber A."/>
            <person name="Irimia M."/>
            <person name="Maruyama S."/>
            <person name="Arias M.C."/>
            <person name="Ball S.G."/>
            <person name="Gile G.H."/>
            <person name="Hirakawa Y."/>
            <person name="Hopkins J.F."/>
            <person name="Kuo A."/>
            <person name="Rensing S.A."/>
            <person name="Schmutz J."/>
            <person name="Symeonidi A."/>
            <person name="Elias M."/>
            <person name="Eveleigh R.J."/>
            <person name="Herman E.K."/>
            <person name="Klute M.J."/>
            <person name="Nakayama T."/>
            <person name="Obornik M."/>
            <person name="Reyes-Prieto A."/>
            <person name="Armbrust E.V."/>
            <person name="Aves S.J."/>
            <person name="Beiko R.G."/>
            <person name="Coutinho P."/>
            <person name="Dacks J.B."/>
            <person name="Durnford D.G."/>
            <person name="Fast N.M."/>
            <person name="Green B.R."/>
            <person name="Grisdale C.J."/>
            <person name="Hempel F."/>
            <person name="Henrissat B."/>
            <person name="Hoppner M.P."/>
            <person name="Ishida K."/>
            <person name="Kim E."/>
            <person name="Koreny L."/>
            <person name="Kroth P.G."/>
            <person name="Liu Y."/>
            <person name="Malik S.B."/>
            <person name="Maier U.G."/>
            <person name="McRose D."/>
            <person name="Mock T."/>
            <person name="Neilson J.A."/>
            <person name="Onodera N.T."/>
            <person name="Poole A.M."/>
            <person name="Pritham E.J."/>
            <person name="Richards T.A."/>
            <person name="Rocap G."/>
            <person name="Roy S.W."/>
            <person name="Sarai C."/>
            <person name="Schaack S."/>
            <person name="Shirato S."/>
            <person name="Slamovits C.H."/>
            <person name="Spencer D.F."/>
            <person name="Suzuki S."/>
            <person name="Worden A.Z."/>
            <person name="Zauner S."/>
            <person name="Barry K."/>
            <person name="Bell C."/>
            <person name="Bharti A.K."/>
            <person name="Crow J.A."/>
            <person name="Grimwood J."/>
            <person name="Kramer R."/>
            <person name="Lindquist E."/>
            <person name="Lucas S."/>
            <person name="Salamov A."/>
            <person name="McFadden G.I."/>
            <person name="Lane C.E."/>
            <person name="Keeling P.J."/>
            <person name="Gray M.W."/>
            <person name="Grigoriev I.V."/>
            <person name="Archibald J.M."/>
        </authorList>
    </citation>
    <scope>NUCLEOTIDE SEQUENCE</scope>
    <source>
        <strain evidence="2 4">CCMP2712</strain>
    </source>
</reference>
<dbReference type="Proteomes" id="UP000011087">
    <property type="component" value="Unassembled WGS sequence"/>
</dbReference>
<dbReference type="GO" id="GO:0005737">
    <property type="term" value="C:cytoplasm"/>
    <property type="evidence" value="ECO:0007669"/>
    <property type="project" value="TreeGrafter"/>
</dbReference>
<organism evidence="2">
    <name type="scientific">Guillardia theta (strain CCMP2712)</name>
    <name type="common">Cryptophyte</name>
    <dbReference type="NCBI Taxonomy" id="905079"/>
    <lineage>
        <taxon>Eukaryota</taxon>
        <taxon>Cryptophyceae</taxon>
        <taxon>Pyrenomonadales</taxon>
        <taxon>Geminigeraceae</taxon>
        <taxon>Guillardia</taxon>
    </lineage>
</organism>
<feature type="compositionally biased region" description="Polar residues" evidence="1">
    <location>
        <begin position="61"/>
        <end position="78"/>
    </location>
</feature>
<proteinExistence type="predicted"/>
<dbReference type="PANTHER" id="PTHR21439:SF0">
    <property type="entry name" value="PROTEIN OSCP1"/>
    <property type="match status" value="1"/>
</dbReference>
<dbReference type="AlphaFoldDB" id="L1JVI1"/>
<dbReference type="EMBL" id="JH992973">
    <property type="protein sequence ID" value="EKX52387.1"/>
    <property type="molecule type" value="Genomic_DNA"/>
</dbReference>
<protein>
    <submittedName>
        <fullName evidence="2 3">Uncharacterized protein</fullName>
    </submittedName>
</protein>
<feature type="region of interest" description="Disordered" evidence="1">
    <location>
        <begin position="46"/>
        <end position="78"/>
    </location>
</feature>
<dbReference type="InterPro" id="IPR019332">
    <property type="entry name" value="OSCP1"/>
</dbReference>
<dbReference type="PaxDb" id="55529-EKX52387"/>
<dbReference type="GO" id="GO:0005886">
    <property type="term" value="C:plasma membrane"/>
    <property type="evidence" value="ECO:0007669"/>
    <property type="project" value="TreeGrafter"/>
</dbReference>
<reference evidence="4" key="2">
    <citation type="submission" date="2012-11" db="EMBL/GenBank/DDBJ databases">
        <authorList>
            <person name="Kuo A."/>
            <person name="Curtis B.A."/>
            <person name="Tanifuji G."/>
            <person name="Burki F."/>
            <person name="Gruber A."/>
            <person name="Irimia M."/>
            <person name="Maruyama S."/>
            <person name="Arias M.C."/>
            <person name="Ball S.G."/>
            <person name="Gile G.H."/>
            <person name="Hirakawa Y."/>
            <person name="Hopkins J.F."/>
            <person name="Rensing S.A."/>
            <person name="Schmutz J."/>
            <person name="Symeonidi A."/>
            <person name="Elias M."/>
            <person name="Eveleigh R.J."/>
            <person name="Herman E.K."/>
            <person name="Klute M.J."/>
            <person name="Nakayama T."/>
            <person name="Obornik M."/>
            <person name="Reyes-Prieto A."/>
            <person name="Armbrust E.V."/>
            <person name="Aves S.J."/>
            <person name="Beiko R.G."/>
            <person name="Coutinho P."/>
            <person name="Dacks J.B."/>
            <person name="Durnford D.G."/>
            <person name="Fast N.M."/>
            <person name="Green B.R."/>
            <person name="Grisdale C."/>
            <person name="Hempe F."/>
            <person name="Henrissat B."/>
            <person name="Hoppner M.P."/>
            <person name="Ishida K.-I."/>
            <person name="Kim E."/>
            <person name="Koreny L."/>
            <person name="Kroth P.G."/>
            <person name="Liu Y."/>
            <person name="Malik S.-B."/>
            <person name="Maier U.G."/>
            <person name="McRose D."/>
            <person name="Mock T."/>
            <person name="Neilson J.A."/>
            <person name="Onodera N.T."/>
            <person name="Poole A.M."/>
            <person name="Pritham E.J."/>
            <person name="Richards T.A."/>
            <person name="Rocap G."/>
            <person name="Roy S.W."/>
            <person name="Sarai C."/>
            <person name="Schaack S."/>
            <person name="Shirato S."/>
            <person name="Slamovits C.H."/>
            <person name="Spencer D.F."/>
            <person name="Suzuki S."/>
            <person name="Worden A.Z."/>
            <person name="Zauner S."/>
            <person name="Barry K."/>
            <person name="Bell C."/>
            <person name="Bharti A.K."/>
            <person name="Crow J.A."/>
            <person name="Grimwood J."/>
            <person name="Kramer R."/>
            <person name="Lindquist E."/>
            <person name="Lucas S."/>
            <person name="Salamov A."/>
            <person name="McFadden G.I."/>
            <person name="Lane C.E."/>
            <person name="Keeling P.J."/>
            <person name="Gray M.W."/>
            <person name="Grigoriev I.V."/>
            <person name="Archibald J.M."/>
        </authorList>
    </citation>
    <scope>NUCLEOTIDE SEQUENCE</scope>
    <source>
        <strain evidence="4">CCMP2712</strain>
    </source>
</reference>
<reference evidence="3" key="3">
    <citation type="submission" date="2015-06" db="UniProtKB">
        <authorList>
            <consortium name="EnsemblProtists"/>
        </authorList>
    </citation>
    <scope>IDENTIFICATION</scope>
</reference>
<dbReference type="PANTHER" id="PTHR21439">
    <property type="entry name" value="OXIDORED-NITRO DOMAIN-CONTAINING PROTEIN"/>
    <property type="match status" value="1"/>
</dbReference>
<gene>
    <name evidence="2" type="ORF">GUITHDRAFT_102290</name>
</gene>
<evidence type="ECO:0000313" key="2">
    <source>
        <dbReference type="EMBL" id="EKX52387.1"/>
    </source>
</evidence>
<dbReference type="HOGENOM" id="CLU_1613937_0_0_1"/>
<evidence type="ECO:0000256" key="1">
    <source>
        <dbReference type="SAM" id="MobiDB-lite"/>
    </source>
</evidence>
<accession>L1JVI1</accession>